<dbReference type="InParanoid" id="A0A1Y1KGF1"/>
<evidence type="ECO:0008006" key="13">
    <source>
        <dbReference type="Google" id="ProtNLM"/>
    </source>
</evidence>
<dbReference type="InterPro" id="IPR031424">
    <property type="entry name" value="QVR-like"/>
</dbReference>
<keyword evidence="7" id="KW-0325">Glycoprotein</keyword>
<keyword evidence="5" id="KW-1133">Transmembrane helix</keyword>
<dbReference type="OrthoDB" id="6723514at2759"/>
<dbReference type="Proteomes" id="UP000327044">
    <property type="component" value="Unassembled WGS sequence"/>
</dbReference>
<dbReference type="CDD" id="cd00117">
    <property type="entry name" value="TFP"/>
    <property type="match status" value="1"/>
</dbReference>
<reference evidence="11" key="3">
    <citation type="submission" date="2019-08" db="EMBL/GenBank/DDBJ databases">
        <authorList>
            <consortium name="Photinus pyralis genome working group"/>
            <person name="Fallon T.R."/>
            <person name="Sander Lower S.E."/>
            <person name="Weng J.-K."/>
        </authorList>
    </citation>
    <scope>NUCLEOTIDE SEQUENCE</scope>
    <source>
        <strain evidence="11">1611_PpyrPB1</strain>
        <tissue evidence="11">Whole body</tissue>
    </source>
</reference>
<keyword evidence="6" id="KW-0472">Membrane</keyword>
<evidence type="ECO:0000256" key="8">
    <source>
        <dbReference type="ARBA" id="ARBA00023288"/>
    </source>
</evidence>
<feature type="chain" id="PRO_5011907265" description="Protein sleepless" evidence="9">
    <location>
        <begin position="23"/>
        <end position="123"/>
    </location>
</feature>
<gene>
    <name evidence="11" type="ORF">PPYR_12518</name>
</gene>
<dbReference type="GO" id="GO:0030431">
    <property type="term" value="P:sleep"/>
    <property type="evidence" value="ECO:0007669"/>
    <property type="project" value="InterPro"/>
</dbReference>
<feature type="signal peptide" evidence="9">
    <location>
        <begin position="1"/>
        <end position="22"/>
    </location>
</feature>
<dbReference type="EMBL" id="GEZM01087787">
    <property type="protein sequence ID" value="JAV58476.1"/>
    <property type="molecule type" value="Transcribed_RNA"/>
</dbReference>
<accession>A0A1Y1KGF1</accession>
<name>A0A1Y1KGF1_PHOPY</name>
<keyword evidence="4 9" id="KW-0732">Signal</keyword>
<keyword evidence="12" id="KW-1185">Reference proteome</keyword>
<evidence type="ECO:0000313" key="11">
    <source>
        <dbReference type="EMBL" id="KAB0792898.1"/>
    </source>
</evidence>
<reference evidence="10" key="1">
    <citation type="journal article" date="2016" name="Sci. Rep.">
        <title>Molecular characterization of firefly nuptial gifts: a multi-omics approach sheds light on postcopulatory sexual selection.</title>
        <authorList>
            <person name="Al-Wathiqui N."/>
            <person name="Fallon T.R."/>
            <person name="South A."/>
            <person name="Weng J.K."/>
            <person name="Lewis S.M."/>
        </authorList>
    </citation>
    <scope>NUCLEOTIDE SEQUENCE</scope>
</reference>
<protein>
    <recommendedName>
        <fullName evidence="13">Protein sleepless</fullName>
    </recommendedName>
</protein>
<keyword evidence="8" id="KW-0449">Lipoprotein</keyword>
<dbReference type="PANTHER" id="PTHR33562">
    <property type="entry name" value="ATILLA, ISOFORM B-RELATED-RELATED"/>
    <property type="match status" value="1"/>
</dbReference>
<reference evidence="11 12" key="2">
    <citation type="journal article" date="2018" name="Elife">
        <title>Firefly genomes illuminate parallel origins of bioluminescence in beetles.</title>
        <authorList>
            <person name="Fallon T.R."/>
            <person name="Lower S.E."/>
            <person name="Chang C.H."/>
            <person name="Bessho-Uehara M."/>
            <person name="Martin G.J."/>
            <person name="Bewick A.J."/>
            <person name="Behringer M."/>
            <person name="Debat H.J."/>
            <person name="Wong I."/>
            <person name="Day J.C."/>
            <person name="Suvorov A."/>
            <person name="Silva C.J."/>
            <person name="Stanger-Hall K.F."/>
            <person name="Hall D.W."/>
            <person name="Schmitz R.J."/>
            <person name="Nelson D.R."/>
            <person name="Lewis S.M."/>
            <person name="Shigenobu S."/>
            <person name="Bybee S.M."/>
            <person name="Larracuente A.M."/>
            <person name="Oba Y."/>
            <person name="Weng J.K."/>
        </authorList>
    </citation>
    <scope>NUCLEOTIDE SEQUENCE [LARGE SCALE GENOMIC DNA]</scope>
    <source>
        <strain evidence="11">1611_PpyrPB1</strain>
        <tissue evidence="11">Whole body</tissue>
    </source>
</reference>
<keyword evidence="3" id="KW-0812">Transmembrane</keyword>
<evidence type="ECO:0000256" key="9">
    <source>
        <dbReference type="SAM" id="SignalP"/>
    </source>
</evidence>
<dbReference type="EMBL" id="GEZM01087786">
    <property type="protein sequence ID" value="JAV58477.1"/>
    <property type="molecule type" value="Transcribed_RNA"/>
</dbReference>
<dbReference type="InterPro" id="IPR045860">
    <property type="entry name" value="Snake_toxin-like_sf"/>
</dbReference>
<dbReference type="SUPFAM" id="SSF57302">
    <property type="entry name" value="Snake toxin-like"/>
    <property type="match status" value="1"/>
</dbReference>
<evidence type="ECO:0000256" key="5">
    <source>
        <dbReference type="ARBA" id="ARBA00022989"/>
    </source>
</evidence>
<dbReference type="InterPro" id="IPR050975">
    <property type="entry name" value="Sleep_regulator"/>
</dbReference>
<dbReference type="Gene3D" id="2.10.60.10">
    <property type="entry name" value="CD59"/>
    <property type="match status" value="1"/>
</dbReference>
<dbReference type="AlphaFoldDB" id="A0A1Y1KGF1"/>
<evidence type="ECO:0000256" key="2">
    <source>
        <dbReference type="ARBA" id="ARBA00022622"/>
    </source>
</evidence>
<organism evidence="10">
    <name type="scientific">Photinus pyralis</name>
    <name type="common">Common eastern firefly</name>
    <name type="synonym">Lampyris pyralis</name>
    <dbReference type="NCBI Taxonomy" id="7054"/>
    <lineage>
        <taxon>Eukaryota</taxon>
        <taxon>Metazoa</taxon>
        <taxon>Ecdysozoa</taxon>
        <taxon>Arthropoda</taxon>
        <taxon>Hexapoda</taxon>
        <taxon>Insecta</taxon>
        <taxon>Pterygota</taxon>
        <taxon>Neoptera</taxon>
        <taxon>Endopterygota</taxon>
        <taxon>Coleoptera</taxon>
        <taxon>Polyphaga</taxon>
        <taxon>Elateriformia</taxon>
        <taxon>Elateroidea</taxon>
        <taxon>Lampyridae</taxon>
        <taxon>Lampyrinae</taxon>
        <taxon>Photinus</taxon>
    </lineage>
</organism>
<keyword evidence="2" id="KW-0336">GPI-anchor</keyword>
<dbReference type="EMBL" id="VVIM01000009">
    <property type="protein sequence ID" value="KAB0792898.1"/>
    <property type="molecule type" value="Genomic_DNA"/>
</dbReference>
<evidence type="ECO:0000256" key="1">
    <source>
        <dbReference type="ARBA" id="ARBA00004589"/>
    </source>
</evidence>
<evidence type="ECO:0000256" key="3">
    <source>
        <dbReference type="ARBA" id="ARBA00022692"/>
    </source>
</evidence>
<sequence>MDFSKMVFVWILVLCLVQLGASLDCFSCTTLKSNKCQDTFEKQTAETVRCDEPGYGCMKQIVSATGQQPRTTHRGCTPQLYCDSLKGISDHCSVCDTQLCNSSSPTGLSLLIGSIILIAAWLI</sequence>
<evidence type="ECO:0000313" key="12">
    <source>
        <dbReference type="Proteomes" id="UP000327044"/>
    </source>
</evidence>
<proteinExistence type="predicted"/>
<dbReference type="GO" id="GO:0098552">
    <property type="term" value="C:side of membrane"/>
    <property type="evidence" value="ECO:0007669"/>
    <property type="project" value="UniProtKB-KW"/>
</dbReference>
<evidence type="ECO:0000256" key="6">
    <source>
        <dbReference type="ARBA" id="ARBA00023136"/>
    </source>
</evidence>
<evidence type="ECO:0000256" key="7">
    <source>
        <dbReference type="ARBA" id="ARBA00023180"/>
    </source>
</evidence>
<comment type="subcellular location">
    <subcellularLocation>
        <location evidence="1">Membrane</location>
        <topology evidence="1">Lipid-anchor</topology>
        <topology evidence="1">GPI-anchor</topology>
    </subcellularLocation>
</comment>
<dbReference type="GO" id="GO:0032222">
    <property type="term" value="P:regulation of synaptic transmission, cholinergic"/>
    <property type="evidence" value="ECO:0007669"/>
    <property type="project" value="InterPro"/>
</dbReference>
<evidence type="ECO:0000256" key="4">
    <source>
        <dbReference type="ARBA" id="ARBA00022729"/>
    </source>
</evidence>
<dbReference type="EMBL" id="GEZM01087785">
    <property type="protein sequence ID" value="JAV58478.1"/>
    <property type="molecule type" value="Transcribed_RNA"/>
</dbReference>
<dbReference type="Pfam" id="PF17064">
    <property type="entry name" value="QVR"/>
    <property type="match status" value="1"/>
</dbReference>
<evidence type="ECO:0000313" key="10">
    <source>
        <dbReference type="EMBL" id="JAV58476.1"/>
    </source>
</evidence>